<evidence type="ECO:0000313" key="3">
    <source>
        <dbReference type="Proteomes" id="UP000617951"/>
    </source>
</evidence>
<name>A0A926DIR2_9FIRM</name>
<sequence length="391" mass="43341">MARVKSVVEFGTSKIICMIENRRGPEAGLPGSSCVRYDGIRKGRFARMGNMAELVDQVVSGAEEKMRAQICGAYVGVPGCFTRVLVKEGSKHMAGGRVTEEEIQAMARKLMPRLDKAWEPLATLPLFFLDGREELYTGPPIGLRTARLTACFSFLFARKRFLDDIRKIFGDLHIGIDGFVSEIQAQALHYIPGKVRDASVLLLDIGYHHTDVSVIFGDGIMAHRTIFGGGYDIVDELKNVLRIDEALAESLKRMHIFGIGNEYDDRVYGKGSDGKMVSFEARLVSRSVEESAGRLCAQIREVLKEFSGYVSKNTPIYLTGGGIAMHGAETYLSAQLGREVRMVRDGRQKTLPPVYNSAAALLDNRVLTGYHVDRENVSNSLIHRVRNIFSS</sequence>
<evidence type="ECO:0000259" key="1">
    <source>
        <dbReference type="SMART" id="SM00842"/>
    </source>
</evidence>
<proteinExistence type="predicted"/>
<accession>A0A926DIR2</accession>
<evidence type="ECO:0000313" key="2">
    <source>
        <dbReference type="EMBL" id="MBC8537825.1"/>
    </source>
</evidence>
<keyword evidence="3" id="KW-1185">Reference proteome</keyword>
<dbReference type="AlphaFoldDB" id="A0A926DIR2"/>
<gene>
    <name evidence="2" type="ORF">H8693_02610</name>
</gene>
<organism evidence="2 3">
    <name type="scientific">Guopingia tenuis</name>
    <dbReference type="NCBI Taxonomy" id="2763656"/>
    <lineage>
        <taxon>Bacteria</taxon>
        <taxon>Bacillati</taxon>
        <taxon>Bacillota</taxon>
        <taxon>Clostridia</taxon>
        <taxon>Christensenellales</taxon>
        <taxon>Christensenellaceae</taxon>
        <taxon>Guopingia</taxon>
    </lineage>
</organism>
<dbReference type="RefSeq" id="WP_249279668.1">
    <property type="nucleotide sequence ID" value="NZ_JACRSS010000001.1"/>
</dbReference>
<reference evidence="2" key="1">
    <citation type="submission" date="2020-08" db="EMBL/GenBank/DDBJ databases">
        <title>Genome public.</title>
        <authorList>
            <person name="Liu C."/>
            <person name="Sun Q."/>
        </authorList>
    </citation>
    <scope>NUCLEOTIDE SEQUENCE</scope>
    <source>
        <strain evidence="2">NSJ-63</strain>
    </source>
</reference>
<dbReference type="GO" id="GO:0051301">
    <property type="term" value="P:cell division"/>
    <property type="evidence" value="ECO:0007669"/>
    <property type="project" value="InterPro"/>
</dbReference>
<dbReference type="EMBL" id="JACRSS010000001">
    <property type="protein sequence ID" value="MBC8537825.1"/>
    <property type="molecule type" value="Genomic_DNA"/>
</dbReference>
<dbReference type="SMART" id="SM00842">
    <property type="entry name" value="FtsA"/>
    <property type="match status" value="1"/>
</dbReference>
<feature type="domain" description="SHS2" evidence="1">
    <location>
        <begin position="5"/>
        <end position="190"/>
    </location>
</feature>
<dbReference type="InterPro" id="IPR003494">
    <property type="entry name" value="SHS2_FtsA"/>
</dbReference>
<dbReference type="InterPro" id="IPR050696">
    <property type="entry name" value="FtsA/MreB"/>
</dbReference>
<dbReference type="Proteomes" id="UP000617951">
    <property type="component" value="Unassembled WGS sequence"/>
</dbReference>
<comment type="caution">
    <text evidence="2">The sequence shown here is derived from an EMBL/GenBank/DDBJ whole genome shotgun (WGS) entry which is preliminary data.</text>
</comment>
<dbReference type="Gene3D" id="3.30.420.40">
    <property type="match status" value="1"/>
</dbReference>
<dbReference type="PANTHER" id="PTHR32432">
    <property type="entry name" value="CELL DIVISION PROTEIN FTSA-RELATED"/>
    <property type="match status" value="1"/>
</dbReference>
<protein>
    <recommendedName>
        <fullName evidence="1">SHS2 domain-containing protein</fullName>
    </recommendedName>
</protein>
<dbReference type="SUPFAM" id="SSF53067">
    <property type="entry name" value="Actin-like ATPase domain"/>
    <property type="match status" value="2"/>
</dbReference>
<dbReference type="InterPro" id="IPR043129">
    <property type="entry name" value="ATPase_NBD"/>
</dbReference>